<dbReference type="PRINTS" id="PR00364">
    <property type="entry name" value="DISEASERSIST"/>
</dbReference>
<feature type="domain" description="HTH cro/C1-type" evidence="1">
    <location>
        <begin position="15"/>
        <end position="70"/>
    </location>
</feature>
<dbReference type="GO" id="GO:0003677">
    <property type="term" value="F:DNA binding"/>
    <property type="evidence" value="ECO:0007669"/>
    <property type="project" value="InterPro"/>
</dbReference>
<dbReference type="PANTHER" id="PTHR47691">
    <property type="entry name" value="REGULATOR-RELATED"/>
    <property type="match status" value="1"/>
</dbReference>
<evidence type="ECO:0000259" key="1">
    <source>
        <dbReference type="PROSITE" id="PS50943"/>
    </source>
</evidence>
<dbReference type="SUPFAM" id="SSF48452">
    <property type="entry name" value="TPR-like"/>
    <property type="match status" value="1"/>
</dbReference>
<dbReference type="Pfam" id="PF25872">
    <property type="entry name" value="HTH_77"/>
    <property type="match status" value="1"/>
</dbReference>
<dbReference type="RefSeq" id="WP_163479480.1">
    <property type="nucleotide sequence ID" value="NZ_JAAGWF010000001.1"/>
</dbReference>
<dbReference type="InterPro" id="IPR027417">
    <property type="entry name" value="P-loop_NTPase"/>
</dbReference>
<organism evidence="2 3">
    <name type="scientific">Geodermatophilus sabuli</name>
    <dbReference type="NCBI Taxonomy" id="1564158"/>
    <lineage>
        <taxon>Bacteria</taxon>
        <taxon>Bacillati</taxon>
        <taxon>Actinomycetota</taxon>
        <taxon>Actinomycetes</taxon>
        <taxon>Geodermatophilales</taxon>
        <taxon>Geodermatophilaceae</taxon>
        <taxon>Geodermatophilus</taxon>
    </lineage>
</organism>
<proteinExistence type="predicted"/>
<gene>
    <name evidence="2" type="ORF">GCU56_00125</name>
</gene>
<dbReference type="EMBL" id="JAAGWF010000001">
    <property type="protein sequence ID" value="NEK56280.1"/>
    <property type="molecule type" value="Genomic_DNA"/>
</dbReference>
<evidence type="ECO:0000313" key="2">
    <source>
        <dbReference type="EMBL" id="NEK56280.1"/>
    </source>
</evidence>
<reference evidence="2 3" key="1">
    <citation type="submission" date="2020-02" db="EMBL/GenBank/DDBJ databases">
        <title>Geodermatophilus sabuli CPCC 205279 I12A-02694.</title>
        <authorList>
            <person name="Jiang Z."/>
        </authorList>
    </citation>
    <scope>NUCLEOTIDE SEQUENCE [LARGE SCALE GENOMIC DNA]</scope>
    <source>
        <strain evidence="2 3">I12A-02694</strain>
    </source>
</reference>
<dbReference type="SUPFAM" id="SSF47413">
    <property type="entry name" value="lambda repressor-like DNA-binding domains"/>
    <property type="match status" value="1"/>
</dbReference>
<name>A0A7K3VV65_9ACTN</name>
<accession>A0A7K3VV65</accession>
<dbReference type="CDD" id="cd00093">
    <property type="entry name" value="HTH_XRE"/>
    <property type="match status" value="1"/>
</dbReference>
<dbReference type="Gene3D" id="1.10.260.40">
    <property type="entry name" value="lambda repressor-like DNA-binding domains"/>
    <property type="match status" value="1"/>
</dbReference>
<dbReference type="GO" id="GO:0016887">
    <property type="term" value="F:ATP hydrolysis activity"/>
    <property type="evidence" value="ECO:0007669"/>
    <property type="project" value="InterPro"/>
</dbReference>
<dbReference type="PANTHER" id="PTHR47691:SF3">
    <property type="entry name" value="HTH-TYPE TRANSCRIPTIONAL REGULATOR RV0890C-RELATED"/>
    <property type="match status" value="1"/>
</dbReference>
<dbReference type="SUPFAM" id="SSF52540">
    <property type="entry name" value="P-loop containing nucleoside triphosphate hydrolases"/>
    <property type="match status" value="1"/>
</dbReference>
<dbReference type="InterPro" id="IPR001387">
    <property type="entry name" value="Cro/C1-type_HTH"/>
</dbReference>
<dbReference type="Proteomes" id="UP000470246">
    <property type="component" value="Unassembled WGS sequence"/>
</dbReference>
<dbReference type="AlphaFoldDB" id="A0A7K3VV65"/>
<dbReference type="Gene3D" id="3.40.50.300">
    <property type="entry name" value="P-loop containing nucleotide triphosphate hydrolases"/>
    <property type="match status" value="1"/>
</dbReference>
<dbReference type="InterPro" id="IPR010982">
    <property type="entry name" value="Lambda_DNA-bd_dom_sf"/>
</dbReference>
<protein>
    <submittedName>
        <fullName evidence="2">XRE family transcriptional regulator</fullName>
    </submittedName>
</protein>
<dbReference type="SMART" id="SM00530">
    <property type="entry name" value="HTH_XRE"/>
    <property type="match status" value="1"/>
</dbReference>
<sequence length="771" mass="78899">MREAGAGRGEFAALLRRLRGAAALSQDELAARAGLTAKAVSALERGERRRPHPHTVRALADALGLDPAARAELSAATRPAPTAPVPVTHPVPAPPAPVVGRDAERGELAGLLRSGATRLLTLTGPGGVGKTSLALDLARTVAADFPDGVTVVELAAVPEARLVLPTVARALGAPPAGDLLGSLAALLGSSRRLLVLDNLEHLLDAAADVAALLARCPGLVVLATSRAPLRVRAEQDRPVQPLALPTGPGTAAVAASPAARLFLDRARATGRAVALTDDTAADVAAICRRLDGLPLALELAAAHARLLSPAALLARLDQALASPRSRDLPERQRTMRATLDWSHALLTHDEQVLLRRLSVFAGGFSLAAAEEVAGVGGDVLPALAGLVEQSLVLPVEGGDPRHRLLEPVRQYAADRLAEAGETGAVADRAADRVVRLAAAARAGLRTSGQARELDRLQAEHGNLAAALSRLVAGGRPGTAAVVGADTWLYWALRGNVAEGRSWMEQALRAAGAALAPAELAALHLALAALRFASGDVPGTAGSADAAARAAQVAGADELRGEALVLAASAAVFVGDDRTATDAVTEATRLGRATGARWVVAHAVTAQAQLLFRAGDLPASAAVLDHAEQLARELASPFTLATVLNVQASVALAAGDDDAALDRWTEAAGLAVAVGTTWPLAYTVPGLAVVAARRGLPGLAAELFAAGSARAEAASVAVTFPPDLESARHWLSAVRTELGEVDFARAWARGRGLRPDDVPALAGHISARRGPD</sequence>
<dbReference type="InterPro" id="IPR049945">
    <property type="entry name" value="AAA_22"/>
</dbReference>
<evidence type="ECO:0000313" key="3">
    <source>
        <dbReference type="Proteomes" id="UP000470246"/>
    </source>
</evidence>
<dbReference type="Gene3D" id="1.25.40.10">
    <property type="entry name" value="Tetratricopeptide repeat domain"/>
    <property type="match status" value="1"/>
</dbReference>
<keyword evidence="3" id="KW-1185">Reference proteome</keyword>
<dbReference type="Pfam" id="PF13401">
    <property type="entry name" value="AAA_22"/>
    <property type="match status" value="1"/>
</dbReference>
<dbReference type="Pfam" id="PF13560">
    <property type="entry name" value="HTH_31"/>
    <property type="match status" value="1"/>
</dbReference>
<dbReference type="InterPro" id="IPR058852">
    <property type="entry name" value="HTH_77"/>
</dbReference>
<dbReference type="PROSITE" id="PS50943">
    <property type="entry name" value="HTH_CROC1"/>
    <property type="match status" value="1"/>
</dbReference>
<comment type="caution">
    <text evidence="2">The sequence shown here is derived from an EMBL/GenBank/DDBJ whole genome shotgun (WGS) entry which is preliminary data.</text>
</comment>
<dbReference type="InterPro" id="IPR011990">
    <property type="entry name" value="TPR-like_helical_dom_sf"/>
</dbReference>